<keyword evidence="3" id="KW-0566">Pantothenate biosynthesis</keyword>
<dbReference type="AlphaFoldDB" id="A0A2S0N2K0"/>
<keyword evidence="8" id="KW-1185">Reference proteome</keyword>
<dbReference type="PANTHER" id="PTHR38015:SF1">
    <property type="entry name" value="OPINE DEHYDROGENASE DOMAIN-CONTAINING PROTEIN"/>
    <property type="match status" value="1"/>
</dbReference>
<evidence type="ECO:0000256" key="1">
    <source>
        <dbReference type="ARBA" id="ARBA00004994"/>
    </source>
</evidence>
<dbReference type="InterPro" id="IPR051729">
    <property type="entry name" value="Opine/Lysopine_DH"/>
</dbReference>
<proteinExistence type="predicted"/>
<reference evidence="7 8" key="1">
    <citation type="submission" date="2018-03" db="EMBL/GenBank/DDBJ databases">
        <title>Genome sequencing of Simplicispira sp.</title>
        <authorList>
            <person name="Kim S.-J."/>
            <person name="Heo J."/>
            <person name="Kwon S.-W."/>
        </authorList>
    </citation>
    <scope>NUCLEOTIDE SEQUENCE [LARGE SCALE GENOMIC DNA]</scope>
    <source>
        <strain evidence="7 8">SC1-8</strain>
    </source>
</reference>
<evidence type="ECO:0000256" key="4">
    <source>
        <dbReference type="ARBA" id="ARBA00048793"/>
    </source>
</evidence>
<evidence type="ECO:0000259" key="6">
    <source>
        <dbReference type="Pfam" id="PF02558"/>
    </source>
</evidence>
<accession>A0A2S0N2K0</accession>
<comment type="pathway">
    <text evidence="1">Cofactor biosynthesis; (R)-pantothenate biosynthesis; (R)-pantoate from 3-methyl-2-oxobutanoate: step 2/2.</text>
</comment>
<dbReference type="Proteomes" id="UP000239326">
    <property type="component" value="Chromosome"/>
</dbReference>
<sequence length="360" mass="37675">MTGPDSPVATVSRRVAILGAGGIAFGYAAFLRQQGHEVTLWSPSGHGTAALANGADLRASGAVVGGWKVRVASTCAEALSSAQLVIVALPAYGHRTVIDAMAPHVENGQVVVFSAHLSLAAQVLRRALSARGVAAPVAALGTTVLTARKSEPDAVRIGTVRQKVDIAVLPVEATGDVVAQCCDLFGDRFEATPDLLSVALANLNPQNHLAIALCNLTRMELGETWRQASHITPAVCRLIEALDAERLALAAAFGIQVRTVHQHIHLSYGVSIGSLAEMEHELAQRPGGVNGPATLDTRYVTEDVPFGLVPTLELAALMGVPMPLHEAGVRTMSALYGRDFAGENDLLPALGRLSREILIG</sequence>
<organism evidence="7 8">
    <name type="scientific">Simplicispira suum</name>
    <dbReference type="NCBI Taxonomy" id="2109915"/>
    <lineage>
        <taxon>Bacteria</taxon>
        <taxon>Pseudomonadati</taxon>
        <taxon>Pseudomonadota</taxon>
        <taxon>Betaproteobacteria</taxon>
        <taxon>Burkholderiales</taxon>
        <taxon>Comamonadaceae</taxon>
        <taxon>Simplicispira</taxon>
    </lineage>
</organism>
<dbReference type="InterPro" id="IPR013328">
    <property type="entry name" value="6PGD_dom2"/>
</dbReference>
<dbReference type="PANTHER" id="PTHR38015">
    <property type="entry name" value="BLR6086 PROTEIN"/>
    <property type="match status" value="1"/>
</dbReference>
<comment type="catalytic activity">
    <reaction evidence="4">
        <text>(R)-pantoate + NADP(+) = 2-dehydropantoate + NADPH + H(+)</text>
        <dbReference type="Rhea" id="RHEA:16233"/>
        <dbReference type="ChEBI" id="CHEBI:11561"/>
        <dbReference type="ChEBI" id="CHEBI:15378"/>
        <dbReference type="ChEBI" id="CHEBI:15980"/>
        <dbReference type="ChEBI" id="CHEBI:57783"/>
        <dbReference type="ChEBI" id="CHEBI:58349"/>
        <dbReference type="EC" id="1.1.1.169"/>
    </reaction>
</comment>
<dbReference type="InterPro" id="IPR003421">
    <property type="entry name" value="Opine_DH"/>
</dbReference>
<evidence type="ECO:0000256" key="2">
    <source>
        <dbReference type="ARBA" id="ARBA00019465"/>
    </source>
</evidence>
<feature type="domain" description="Opine dehydrogenase" evidence="5">
    <location>
        <begin position="193"/>
        <end position="335"/>
    </location>
</feature>
<dbReference type="EMBL" id="CP027669">
    <property type="protein sequence ID" value="AVO42370.1"/>
    <property type="molecule type" value="Genomic_DNA"/>
</dbReference>
<dbReference type="KEGG" id="simp:C6571_14675"/>
<dbReference type="Gene3D" id="3.40.50.720">
    <property type="entry name" value="NAD(P)-binding Rossmann-like Domain"/>
    <property type="match status" value="1"/>
</dbReference>
<dbReference type="GO" id="GO:0015940">
    <property type="term" value="P:pantothenate biosynthetic process"/>
    <property type="evidence" value="ECO:0007669"/>
    <property type="project" value="UniProtKB-UniPathway"/>
</dbReference>
<dbReference type="Pfam" id="PF02558">
    <property type="entry name" value="ApbA"/>
    <property type="match status" value="1"/>
</dbReference>
<dbReference type="Pfam" id="PF02317">
    <property type="entry name" value="Octopine_DH"/>
    <property type="match status" value="1"/>
</dbReference>
<evidence type="ECO:0000313" key="7">
    <source>
        <dbReference type="EMBL" id="AVO42370.1"/>
    </source>
</evidence>
<dbReference type="GO" id="GO:0008677">
    <property type="term" value="F:2-dehydropantoate 2-reductase activity"/>
    <property type="evidence" value="ECO:0007669"/>
    <property type="project" value="UniProtKB-EC"/>
</dbReference>
<protein>
    <recommendedName>
        <fullName evidence="2">2-dehydropantoate 2-reductase</fullName>
    </recommendedName>
</protein>
<dbReference type="InterPro" id="IPR036291">
    <property type="entry name" value="NAD(P)-bd_dom_sf"/>
</dbReference>
<evidence type="ECO:0000259" key="5">
    <source>
        <dbReference type="Pfam" id="PF02317"/>
    </source>
</evidence>
<evidence type="ECO:0000313" key="8">
    <source>
        <dbReference type="Proteomes" id="UP000239326"/>
    </source>
</evidence>
<evidence type="ECO:0000256" key="3">
    <source>
        <dbReference type="ARBA" id="ARBA00022655"/>
    </source>
</evidence>
<dbReference type="OrthoDB" id="1073746at2"/>
<dbReference type="SUPFAM" id="SSF48179">
    <property type="entry name" value="6-phosphogluconate dehydrogenase C-terminal domain-like"/>
    <property type="match status" value="1"/>
</dbReference>
<dbReference type="SUPFAM" id="SSF51735">
    <property type="entry name" value="NAD(P)-binding Rossmann-fold domains"/>
    <property type="match status" value="1"/>
</dbReference>
<gene>
    <name evidence="7" type="ORF">C6571_14675</name>
</gene>
<dbReference type="InterPro" id="IPR013332">
    <property type="entry name" value="KPR_N"/>
</dbReference>
<dbReference type="UniPathway" id="UPA00028">
    <property type="reaction ID" value="UER00004"/>
</dbReference>
<dbReference type="InterPro" id="IPR008927">
    <property type="entry name" value="6-PGluconate_DH-like_C_sf"/>
</dbReference>
<name>A0A2S0N2K0_9BURK</name>
<dbReference type="Gene3D" id="1.10.1040.10">
    <property type="entry name" value="N-(1-d-carboxylethyl)-l-norvaline Dehydrogenase, domain 2"/>
    <property type="match status" value="1"/>
</dbReference>
<feature type="domain" description="Ketopantoate reductase N-terminal" evidence="6">
    <location>
        <begin position="15"/>
        <end position="156"/>
    </location>
</feature>